<dbReference type="EMBL" id="KN817523">
    <property type="protein sequence ID" value="KJA27583.1"/>
    <property type="molecule type" value="Genomic_DNA"/>
</dbReference>
<dbReference type="Proteomes" id="UP000054270">
    <property type="component" value="Unassembled WGS sequence"/>
</dbReference>
<dbReference type="AlphaFoldDB" id="A0A0D2MUA9"/>
<dbReference type="PANTHER" id="PTHR35596">
    <property type="entry name" value="DUF2263 DOMAIN-CONTAINING PROTEIN"/>
    <property type="match status" value="1"/>
</dbReference>
<feature type="domain" description="Microbial-type PARG catalytic" evidence="1">
    <location>
        <begin position="10"/>
        <end position="114"/>
    </location>
</feature>
<evidence type="ECO:0000259" key="1">
    <source>
        <dbReference type="Pfam" id="PF10021"/>
    </source>
</evidence>
<organism evidence="2 3">
    <name type="scientific">Hypholoma sublateritium (strain FD-334 SS-4)</name>
    <dbReference type="NCBI Taxonomy" id="945553"/>
    <lineage>
        <taxon>Eukaryota</taxon>
        <taxon>Fungi</taxon>
        <taxon>Dikarya</taxon>
        <taxon>Basidiomycota</taxon>
        <taxon>Agaricomycotina</taxon>
        <taxon>Agaricomycetes</taxon>
        <taxon>Agaricomycetidae</taxon>
        <taxon>Agaricales</taxon>
        <taxon>Agaricineae</taxon>
        <taxon>Strophariaceae</taxon>
        <taxon>Hypholoma</taxon>
    </lineage>
</organism>
<dbReference type="NCBIfam" id="TIGR02452">
    <property type="entry name" value="TIGR02452 family protein"/>
    <property type="match status" value="1"/>
</dbReference>
<dbReference type="InterPro" id="IPR043472">
    <property type="entry name" value="Macro_dom-like"/>
</dbReference>
<dbReference type="Pfam" id="PF10021">
    <property type="entry name" value="PARG_cat_microb"/>
    <property type="match status" value="1"/>
</dbReference>
<dbReference type="Gene3D" id="3.40.220.10">
    <property type="entry name" value="Leucine Aminopeptidase, subunit E, domain 1"/>
    <property type="match status" value="1"/>
</dbReference>
<dbReference type="InterPro" id="IPR019261">
    <property type="entry name" value="PARG_cat_microbial"/>
</dbReference>
<sequence>LVNWRSSTRKRHNAVPVEINILPLTTLQAAQSLYSHHRNLRIGILNFASATTPGGGFLNGAQAQEESIARSSTLYVSLTTSTARPFYALHARDEKAGFYTHSMIYSPAIYILRDDNGEWTRNFTKVDVLTCAAVNAGDVRKYTLRQNPADAEYDIRLVMKERMGRILALFERKGARQLVLGSFGTGVFQNDVQSMAQLWRELLYAPGAPFAHSFDHVAFAIPDQETRRKFSLGF</sequence>
<dbReference type="PANTHER" id="PTHR35596:SF1">
    <property type="entry name" value="MICROBIAL-TYPE PARG CATALYTIC DOMAIN-CONTAINING PROTEIN"/>
    <property type="match status" value="1"/>
</dbReference>
<accession>A0A0D2MUA9</accession>
<dbReference type="OMA" id="MRERMGH"/>
<reference evidence="3" key="1">
    <citation type="submission" date="2014-04" db="EMBL/GenBank/DDBJ databases">
        <title>Evolutionary Origins and Diversification of the Mycorrhizal Mutualists.</title>
        <authorList>
            <consortium name="DOE Joint Genome Institute"/>
            <consortium name="Mycorrhizal Genomics Consortium"/>
            <person name="Kohler A."/>
            <person name="Kuo A."/>
            <person name="Nagy L.G."/>
            <person name="Floudas D."/>
            <person name="Copeland A."/>
            <person name="Barry K.W."/>
            <person name="Cichocki N."/>
            <person name="Veneault-Fourrey C."/>
            <person name="LaButti K."/>
            <person name="Lindquist E.A."/>
            <person name="Lipzen A."/>
            <person name="Lundell T."/>
            <person name="Morin E."/>
            <person name="Murat C."/>
            <person name="Riley R."/>
            <person name="Ohm R."/>
            <person name="Sun H."/>
            <person name="Tunlid A."/>
            <person name="Henrissat B."/>
            <person name="Grigoriev I.V."/>
            <person name="Hibbett D.S."/>
            <person name="Martin F."/>
        </authorList>
    </citation>
    <scope>NUCLEOTIDE SEQUENCE [LARGE SCALE GENOMIC DNA]</scope>
    <source>
        <strain evidence="3">FD-334 SS-4</strain>
    </source>
</reference>
<evidence type="ECO:0000313" key="3">
    <source>
        <dbReference type="Proteomes" id="UP000054270"/>
    </source>
</evidence>
<feature type="non-terminal residue" evidence="2">
    <location>
        <position position="1"/>
    </location>
</feature>
<evidence type="ECO:0000313" key="2">
    <source>
        <dbReference type="EMBL" id="KJA27583.1"/>
    </source>
</evidence>
<dbReference type="PIRSF" id="PIRSF014899">
    <property type="entry name" value="UCP014899"/>
    <property type="match status" value="1"/>
</dbReference>
<gene>
    <name evidence="2" type="ORF">HYPSUDRAFT_115556</name>
</gene>
<keyword evidence="3" id="KW-1185">Reference proteome</keyword>
<proteinExistence type="predicted"/>
<name>A0A0D2MUA9_HYPSF</name>
<dbReference type="OrthoDB" id="9985428at2759"/>
<dbReference type="InterPro" id="IPR012664">
    <property type="entry name" value="CHP02452"/>
</dbReference>
<protein>
    <recommendedName>
        <fullName evidence="1">Microbial-type PARG catalytic domain-containing protein</fullName>
    </recommendedName>
</protein>
<feature type="non-terminal residue" evidence="2">
    <location>
        <position position="234"/>
    </location>
</feature>
<dbReference type="STRING" id="945553.A0A0D2MUA9"/>